<dbReference type="AlphaFoldDB" id="A0A0E0F6F2"/>
<reference evidence="4" key="2">
    <citation type="submission" date="2018-05" db="EMBL/GenBank/DDBJ databases">
        <title>OmerRS3 (Oryza meridionalis Reference Sequence Version 3).</title>
        <authorList>
            <person name="Zhang J."/>
            <person name="Kudrna D."/>
            <person name="Lee S."/>
            <person name="Talag J."/>
            <person name="Welchert J."/>
            <person name="Wing R.A."/>
        </authorList>
    </citation>
    <scope>NUCLEOTIDE SEQUENCE [LARGE SCALE GENOMIC DNA]</scope>
    <source>
        <strain evidence="4">cv. OR44</strain>
    </source>
</reference>
<dbReference type="GO" id="GO:0007094">
    <property type="term" value="P:mitotic spindle assembly checkpoint signaling"/>
    <property type="evidence" value="ECO:0007669"/>
    <property type="project" value="TreeGrafter"/>
</dbReference>
<evidence type="ECO:0008006" key="6">
    <source>
        <dbReference type="Google" id="ProtNLM"/>
    </source>
</evidence>
<organism evidence="4">
    <name type="scientific">Oryza meridionalis</name>
    <dbReference type="NCBI Taxonomy" id="40149"/>
    <lineage>
        <taxon>Eukaryota</taxon>
        <taxon>Viridiplantae</taxon>
        <taxon>Streptophyta</taxon>
        <taxon>Embryophyta</taxon>
        <taxon>Tracheophyta</taxon>
        <taxon>Spermatophyta</taxon>
        <taxon>Magnoliopsida</taxon>
        <taxon>Liliopsida</taxon>
        <taxon>Poales</taxon>
        <taxon>Poaceae</taxon>
        <taxon>BOP clade</taxon>
        <taxon>Oryzoideae</taxon>
        <taxon>Oryzeae</taxon>
        <taxon>Oryzinae</taxon>
        <taxon>Oryza</taxon>
    </lineage>
</organism>
<sequence length="720" mass="79698">MADDVRELLLSTTADADPSTPLSAPDLRLLIDRLRIRSDRLHASALSFASSHRAPLAAALLRAADSSASSSSLESSLASALAPLSSSPGLSDLRELTDRLLAARRELRERQEHLAAASSVADLAARLRAARASPDPLAAAAAAAELKPLLVDPEGSGSSQDEPVVFGLLRNDWEQLVDELQVMLAKNLEECVEFAPEGGKVMVRTAPVGKSGGTPGVELRVALQALEIIDAVDYGMTKLADLMIKHVLVPAISNISVAVSVEALEKSGPQYPISILCVTPTEELQGYKDGSALYSRIIDIIKFVCETICGENITWMQSFSKLTWSRISDLVIKHFISKAVPHEASKLIEFQDVVRSTTEFENTLRNMMFISHEKRDGKLTQFVDDVEVHFAVRKRNEILVKARHLLVHYDYDNPLASHDREDSIVDLLFLPEKCFISKSALQLMKLVHGALKDACLSSARVAKELCYAARDALLLYKAIVPVQLEKQLDSINQVAAIIHNDFYHLSQEILGLAFEYRADFPGDLQKLVVFVDLAPTFSQMADGVLTRQIQLVTANLIEMALMVFRIHTNLSIMNQQNSVLSRKNTHYVGIDTAKINLQEKITKDMLLIDDMAAEETLQLQGLIHLALENLSSLFLSLVENEFLDHQTWIELDEIIRPLKKFRKLAELLDMSLKSITAAWESGELTNCGFTSSEVQNFVKAIFADSPLRKECLLWISRTPS</sequence>
<evidence type="ECO:0000313" key="4">
    <source>
        <dbReference type="EnsemblPlants" id="OMERI11G13030.1"/>
    </source>
</evidence>
<proteinExistence type="predicted"/>
<dbReference type="Pfam" id="PF20666">
    <property type="entry name" value="ZW10_C"/>
    <property type="match status" value="1"/>
</dbReference>
<feature type="domain" description="Centromere/kinetochore protein zw10 middle" evidence="1">
    <location>
        <begin position="215"/>
        <end position="406"/>
    </location>
</feature>
<protein>
    <recommendedName>
        <fullName evidence="6">Centromere/kinetochore protein zw10 homolog</fullName>
    </recommendedName>
</protein>
<dbReference type="Gene3D" id="1.10.357.150">
    <property type="match status" value="1"/>
</dbReference>
<dbReference type="PANTHER" id="PTHR12205">
    <property type="entry name" value="CENTROMERE/KINETOCHORE PROTEIN ZW10"/>
    <property type="match status" value="1"/>
</dbReference>
<dbReference type="InterPro" id="IPR046362">
    <property type="entry name" value="Zw10/DSL1_C_sf"/>
</dbReference>
<dbReference type="InterPro" id="IPR048344">
    <property type="entry name" value="Zw10_middle"/>
</dbReference>
<dbReference type="InterPro" id="IPR048343">
    <property type="entry name" value="ZW10_C"/>
</dbReference>
<dbReference type="Gramene" id="OMERI11G13030.1">
    <property type="protein sequence ID" value="OMERI11G13030.1"/>
    <property type="gene ID" value="OMERI11G13030"/>
</dbReference>
<keyword evidence="5" id="KW-1185">Reference proteome</keyword>
<dbReference type="InterPro" id="IPR055148">
    <property type="entry name" value="ZW10_C_2"/>
</dbReference>
<dbReference type="Proteomes" id="UP000008021">
    <property type="component" value="Chromosome 11"/>
</dbReference>
<name>A0A0E0F6F2_9ORYZ</name>
<evidence type="ECO:0000313" key="5">
    <source>
        <dbReference type="Proteomes" id="UP000008021"/>
    </source>
</evidence>
<evidence type="ECO:0000259" key="2">
    <source>
        <dbReference type="Pfam" id="PF20666"/>
    </source>
</evidence>
<dbReference type="Pfam" id="PF20665">
    <property type="entry name" value="Zw10_middle"/>
    <property type="match status" value="1"/>
</dbReference>
<dbReference type="GO" id="GO:1990423">
    <property type="term" value="C:RZZ complex"/>
    <property type="evidence" value="ECO:0007669"/>
    <property type="project" value="TreeGrafter"/>
</dbReference>
<reference evidence="4" key="1">
    <citation type="submission" date="2015-04" db="UniProtKB">
        <authorList>
            <consortium name="EnsemblPlants"/>
        </authorList>
    </citation>
    <scope>IDENTIFICATION</scope>
</reference>
<dbReference type="Pfam" id="PF22766">
    <property type="entry name" value="ZW10_C2"/>
    <property type="match status" value="1"/>
</dbReference>
<dbReference type="EnsemblPlants" id="OMERI11G13030.1">
    <property type="protein sequence ID" value="OMERI11G13030.1"/>
    <property type="gene ID" value="OMERI11G13030"/>
</dbReference>
<feature type="domain" description="ZW10 C-terminal helical" evidence="3">
    <location>
        <begin position="599"/>
        <end position="713"/>
    </location>
</feature>
<dbReference type="GO" id="GO:0005737">
    <property type="term" value="C:cytoplasm"/>
    <property type="evidence" value="ECO:0007669"/>
    <property type="project" value="GOC"/>
</dbReference>
<dbReference type="PANTHER" id="PTHR12205:SF0">
    <property type="entry name" value="CENTROMERE_KINETOCHORE PROTEIN ZW10 HOMOLOG"/>
    <property type="match status" value="1"/>
</dbReference>
<evidence type="ECO:0000259" key="3">
    <source>
        <dbReference type="Pfam" id="PF22766"/>
    </source>
</evidence>
<evidence type="ECO:0000259" key="1">
    <source>
        <dbReference type="Pfam" id="PF20665"/>
    </source>
</evidence>
<feature type="domain" description="Centromere/kinetochore protein zw10 C-terminal" evidence="2">
    <location>
        <begin position="429"/>
        <end position="558"/>
    </location>
</feature>
<accession>A0A0E0F6F2</accession>
<dbReference type="GO" id="GO:0006888">
    <property type="term" value="P:endoplasmic reticulum to Golgi vesicle-mediated transport"/>
    <property type="evidence" value="ECO:0007669"/>
    <property type="project" value="TreeGrafter"/>
</dbReference>